<keyword evidence="1" id="KW-1133">Transmembrane helix</keyword>
<evidence type="ECO:0000313" key="2">
    <source>
        <dbReference type="EMBL" id="KAJ7758382.1"/>
    </source>
</evidence>
<feature type="transmembrane region" description="Helical" evidence="1">
    <location>
        <begin position="103"/>
        <end position="120"/>
    </location>
</feature>
<gene>
    <name evidence="2" type="ORF">B0H16DRAFT_1821732</name>
</gene>
<dbReference type="EMBL" id="JARKIB010000042">
    <property type="protein sequence ID" value="KAJ7758382.1"/>
    <property type="molecule type" value="Genomic_DNA"/>
</dbReference>
<dbReference type="Proteomes" id="UP001215598">
    <property type="component" value="Unassembled WGS sequence"/>
</dbReference>
<sequence>MLLKSIYHKLKPGCLVLSQVILRWASGVAQHILLQILGHGVLILVRPTTVAYSAALASAPTVAIVGGVWALGLLLVLTVGVTFSDWKTVKFGRIEILPEHLRLLHAMWAALISVLGVAVLRHNNYDTHPLLDLNHAARVGAVAGAANFFMMLGNTEVPQWGELVFGVQVAKVEEETRSISPVSYVHEPNIV</sequence>
<keyword evidence="3" id="KW-1185">Reference proteome</keyword>
<evidence type="ECO:0000256" key="1">
    <source>
        <dbReference type="SAM" id="Phobius"/>
    </source>
</evidence>
<organism evidence="2 3">
    <name type="scientific">Mycena metata</name>
    <dbReference type="NCBI Taxonomy" id="1033252"/>
    <lineage>
        <taxon>Eukaryota</taxon>
        <taxon>Fungi</taxon>
        <taxon>Dikarya</taxon>
        <taxon>Basidiomycota</taxon>
        <taxon>Agaricomycotina</taxon>
        <taxon>Agaricomycetes</taxon>
        <taxon>Agaricomycetidae</taxon>
        <taxon>Agaricales</taxon>
        <taxon>Marasmiineae</taxon>
        <taxon>Mycenaceae</taxon>
        <taxon>Mycena</taxon>
    </lineage>
</organism>
<keyword evidence="1" id="KW-0812">Transmembrane</keyword>
<dbReference type="AlphaFoldDB" id="A0AAD7NF59"/>
<keyword evidence="1" id="KW-0472">Membrane</keyword>
<protein>
    <submittedName>
        <fullName evidence="2">Uncharacterized protein</fullName>
    </submittedName>
</protein>
<comment type="caution">
    <text evidence="2">The sequence shown here is derived from an EMBL/GenBank/DDBJ whole genome shotgun (WGS) entry which is preliminary data.</text>
</comment>
<name>A0AAD7NF59_9AGAR</name>
<feature type="transmembrane region" description="Helical" evidence="1">
    <location>
        <begin position="21"/>
        <end position="45"/>
    </location>
</feature>
<proteinExistence type="predicted"/>
<accession>A0AAD7NF59</accession>
<evidence type="ECO:0000313" key="3">
    <source>
        <dbReference type="Proteomes" id="UP001215598"/>
    </source>
</evidence>
<feature type="transmembrane region" description="Helical" evidence="1">
    <location>
        <begin position="57"/>
        <end position="83"/>
    </location>
</feature>
<reference evidence="2" key="1">
    <citation type="submission" date="2023-03" db="EMBL/GenBank/DDBJ databases">
        <title>Massive genome expansion in bonnet fungi (Mycena s.s.) driven by repeated elements and novel gene families across ecological guilds.</title>
        <authorList>
            <consortium name="Lawrence Berkeley National Laboratory"/>
            <person name="Harder C.B."/>
            <person name="Miyauchi S."/>
            <person name="Viragh M."/>
            <person name="Kuo A."/>
            <person name="Thoen E."/>
            <person name="Andreopoulos B."/>
            <person name="Lu D."/>
            <person name="Skrede I."/>
            <person name="Drula E."/>
            <person name="Henrissat B."/>
            <person name="Morin E."/>
            <person name="Kohler A."/>
            <person name="Barry K."/>
            <person name="LaButti K."/>
            <person name="Morin E."/>
            <person name="Salamov A."/>
            <person name="Lipzen A."/>
            <person name="Mereny Z."/>
            <person name="Hegedus B."/>
            <person name="Baldrian P."/>
            <person name="Stursova M."/>
            <person name="Weitz H."/>
            <person name="Taylor A."/>
            <person name="Grigoriev I.V."/>
            <person name="Nagy L.G."/>
            <person name="Martin F."/>
            <person name="Kauserud H."/>
        </authorList>
    </citation>
    <scope>NUCLEOTIDE SEQUENCE</scope>
    <source>
        <strain evidence="2">CBHHK182m</strain>
    </source>
</reference>